<dbReference type="Gene3D" id="1.20.58.220">
    <property type="entry name" value="Phosphate transport system protein phou homolog 2, domain 2"/>
    <property type="match status" value="1"/>
</dbReference>
<evidence type="ECO:0000313" key="3">
    <source>
        <dbReference type="Proteomes" id="UP001165667"/>
    </source>
</evidence>
<evidence type="ECO:0000313" key="2">
    <source>
        <dbReference type="EMBL" id="MCW6512145.1"/>
    </source>
</evidence>
<evidence type="ECO:0000256" key="1">
    <source>
        <dbReference type="ARBA" id="ARBA00008591"/>
    </source>
</evidence>
<reference evidence="2" key="1">
    <citation type="submission" date="2022-05" db="EMBL/GenBank/DDBJ databases">
        <authorList>
            <person name="Pankratov T."/>
        </authorList>
    </citation>
    <scope>NUCLEOTIDE SEQUENCE</scope>
    <source>
        <strain evidence="2">BP6-180914</strain>
    </source>
</reference>
<comment type="similarity">
    <text evidence="1">Belongs to the UPF0111 family.</text>
</comment>
<keyword evidence="3" id="KW-1185">Reference proteome</keyword>
<sequence>MKTQVLDTLGEDGLALPAQIEAGLAANDRLKYYFSLLQVARSHADHPDRPSSSLKRERLAAGIHENGLDELVAAARQDGASYRFAGCSHLMSAIMDDARIMAAPADAEKKERLALLLKAIPHAADDKVLGSDIDTITRADDDHGDSLHRLVMDLHKVLNALQVGLAEEKIGGAAAYHLGEGDKDLVRAFMEGVNRTAPLKFDHPGLGTTATRSGTRLIIQNDIGTTDAHVIVVHVEANKVSLTYSDVHLQRLQYFQGLLEPFAVVWSNPNSNQVPTLAGGQPFFLSTATFDVKDNKDLLAYLDHLGSRLVFLIDWNHARKQLRGFLVKEDRSRLLRWAADADVGHRGFLQMGGARLIWSAVETAAVSAVRLGDRLCDVLGTESAYAFVQFVFTTASEGLRARQSDSLIRDRVRAELLNLLHTAGTRLLGTAADHAGYVFEIATAIRDQLVDPRGDTAELKDLTKRARHWEHEADLLVAGVAEAIRRRPELEPVLRLIQAADDATDSLEEATFLLSLLDDHGDRKGLEALQPMATVLVESAQEWVKALNHARHVRRHGLRDDADDFLVAIDRLVALEHDADTAERDVTVAILKTTKDFRSLHVLSKIWHGLGDASDSLKRASLILRDHVVGDVLAA</sequence>
<dbReference type="EMBL" id="JAMOIM010000041">
    <property type="protein sequence ID" value="MCW6512145.1"/>
    <property type="molecule type" value="Genomic_DNA"/>
</dbReference>
<dbReference type="Proteomes" id="UP001165667">
    <property type="component" value="Unassembled WGS sequence"/>
</dbReference>
<dbReference type="InterPro" id="IPR038078">
    <property type="entry name" value="PhoU-like_sf"/>
</dbReference>
<accession>A0AA41Z885</accession>
<comment type="caution">
    <text evidence="2">The sequence shown here is derived from an EMBL/GenBank/DDBJ whole genome shotgun (WGS) entry which is preliminary data.</text>
</comment>
<dbReference type="Pfam" id="PF01865">
    <property type="entry name" value="PhoU_div"/>
    <property type="match status" value="1"/>
</dbReference>
<gene>
    <name evidence="2" type="ORF">M8523_29880</name>
</gene>
<proteinExistence type="inferred from homology"/>
<organism evidence="2 3">
    <name type="scientific">Lichenifustis flavocetrariae</name>
    <dbReference type="NCBI Taxonomy" id="2949735"/>
    <lineage>
        <taxon>Bacteria</taxon>
        <taxon>Pseudomonadati</taxon>
        <taxon>Pseudomonadota</taxon>
        <taxon>Alphaproteobacteria</taxon>
        <taxon>Hyphomicrobiales</taxon>
        <taxon>Lichenihabitantaceae</taxon>
        <taxon>Lichenifustis</taxon>
    </lineage>
</organism>
<name>A0AA41Z885_9HYPH</name>
<protein>
    <submittedName>
        <fullName evidence="2">DUF47 family protein</fullName>
    </submittedName>
</protein>
<dbReference type="InterPro" id="IPR018445">
    <property type="entry name" value="Put_Phosphate_transp_reg"/>
</dbReference>
<dbReference type="RefSeq" id="WP_282588519.1">
    <property type="nucleotide sequence ID" value="NZ_JAMOIM010000041.1"/>
</dbReference>
<dbReference type="AlphaFoldDB" id="A0AA41Z885"/>